<reference evidence="3" key="2">
    <citation type="submission" date="2010-04" db="EMBL/GenBank/DDBJ databases">
        <authorList>
            <person name="Buell R."/>
            <person name="Hamilton J."/>
            <person name="Hostetler J."/>
        </authorList>
    </citation>
    <scope>NUCLEOTIDE SEQUENCE [LARGE SCALE GENOMIC DNA]</scope>
    <source>
        <strain evidence="3">DAOM:BR144</strain>
    </source>
</reference>
<evidence type="ECO:0000313" key="3">
    <source>
        <dbReference type="Proteomes" id="UP000019132"/>
    </source>
</evidence>
<feature type="region of interest" description="Disordered" evidence="1">
    <location>
        <begin position="51"/>
        <end position="72"/>
    </location>
</feature>
<evidence type="ECO:0000313" key="2">
    <source>
        <dbReference type="EnsemblProtists" id="PYU1_T003284"/>
    </source>
</evidence>
<protein>
    <submittedName>
        <fullName evidence="2">Uncharacterized protein</fullName>
    </submittedName>
</protein>
<feature type="region of interest" description="Disordered" evidence="1">
    <location>
        <begin position="1"/>
        <end position="27"/>
    </location>
</feature>
<dbReference type="AlphaFoldDB" id="K3WE93"/>
<feature type="compositionally biased region" description="Low complexity" evidence="1">
    <location>
        <begin position="1"/>
        <end position="23"/>
    </location>
</feature>
<proteinExistence type="predicted"/>
<dbReference type="EnsemblProtists" id="PYU1_T003284">
    <property type="protein sequence ID" value="PYU1_T003284"/>
    <property type="gene ID" value="PYU1_G003276"/>
</dbReference>
<dbReference type="STRING" id="431595.K3WE93"/>
<evidence type="ECO:0000256" key="1">
    <source>
        <dbReference type="SAM" id="MobiDB-lite"/>
    </source>
</evidence>
<accession>K3WE93</accession>
<name>K3WE93_GLOUD</name>
<dbReference type="EMBL" id="GL376603">
    <property type="status" value="NOT_ANNOTATED_CDS"/>
    <property type="molecule type" value="Genomic_DNA"/>
</dbReference>
<dbReference type="HOGENOM" id="CLU_2727811_0_0_1"/>
<feature type="compositionally biased region" description="Polar residues" evidence="1">
    <location>
        <begin position="53"/>
        <end position="72"/>
    </location>
</feature>
<dbReference type="Proteomes" id="UP000019132">
    <property type="component" value="Unassembled WGS sequence"/>
</dbReference>
<keyword evidence="3" id="KW-1185">Reference proteome</keyword>
<dbReference type="VEuPathDB" id="FungiDB:PYU1_G003276"/>
<reference evidence="2" key="3">
    <citation type="submission" date="2015-02" db="UniProtKB">
        <authorList>
            <consortium name="EnsemblProtists"/>
        </authorList>
    </citation>
    <scope>IDENTIFICATION</scope>
    <source>
        <strain evidence="2">DAOM BR144</strain>
    </source>
</reference>
<reference evidence="3" key="1">
    <citation type="journal article" date="2010" name="Genome Biol.">
        <title>Genome sequence of the necrotrophic plant pathogen Pythium ultimum reveals original pathogenicity mechanisms and effector repertoire.</title>
        <authorList>
            <person name="Levesque C.A."/>
            <person name="Brouwer H."/>
            <person name="Cano L."/>
            <person name="Hamilton J.P."/>
            <person name="Holt C."/>
            <person name="Huitema E."/>
            <person name="Raffaele S."/>
            <person name="Robideau G.P."/>
            <person name="Thines M."/>
            <person name="Win J."/>
            <person name="Zerillo M.M."/>
            <person name="Beakes G.W."/>
            <person name="Boore J.L."/>
            <person name="Busam D."/>
            <person name="Dumas B."/>
            <person name="Ferriera S."/>
            <person name="Fuerstenberg S.I."/>
            <person name="Gachon C.M."/>
            <person name="Gaulin E."/>
            <person name="Govers F."/>
            <person name="Grenville-Briggs L."/>
            <person name="Horner N."/>
            <person name="Hostetler J."/>
            <person name="Jiang R.H."/>
            <person name="Johnson J."/>
            <person name="Krajaejun T."/>
            <person name="Lin H."/>
            <person name="Meijer H.J."/>
            <person name="Moore B."/>
            <person name="Morris P."/>
            <person name="Phuntmart V."/>
            <person name="Puiu D."/>
            <person name="Shetty J."/>
            <person name="Stajich J.E."/>
            <person name="Tripathy S."/>
            <person name="Wawra S."/>
            <person name="van West P."/>
            <person name="Whitty B.R."/>
            <person name="Coutinho P.M."/>
            <person name="Henrissat B."/>
            <person name="Martin F."/>
            <person name="Thomas P.D."/>
            <person name="Tyler B.M."/>
            <person name="De Vries R.P."/>
            <person name="Kamoun S."/>
            <person name="Yandell M."/>
            <person name="Tisserat N."/>
            <person name="Buell C.R."/>
        </authorList>
    </citation>
    <scope>NUCLEOTIDE SEQUENCE</scope>
    <source>
        <strain evidence="3">DAOM:BR144</strain>
    </source>
</reference>
<organism evidence="2 3">
    <name type="scientific">Globisporangium ultimum (strain ATCC 200006 / CBS 805.95 / DAOM BR144)</name>
    <name type="common">Pythium ultimum</name>
    <dbReference type="NCBI Taxonomy" id="431595"/>
    <lineage>
        <taxon>Eukaryota</taxon>
        <taxon>Sar</taxon>
        <taxon>Stramenopiles</taxon>
        <taxon>Oomycota</taxon>
        <taxon>Peronosporomycetes</taxon>
        <taxon>Pythiales</taxon>
        <taxon>Pythiaceae</taxon>
        <taxon>Globisporangium</taxon>
    </lineage>
</organism>
<dbReference type="InParanoid" id="K3WE93"/>
<sequence length="72" mass="8169">MSTASASSSCSLSSSVSTTTSVTNTDHERLRMLMSRNRELQQRLQQETLATQNLEQEITNITTSYTHPHQRR</sequence>